<evidence type="ECO:0000313" key="3">
    <source>
        <dbReference type="Proteomes" id="UP000325081"/>
    </source>
</evidence>
<evidence type="ECO:0000313" key="2">
    <source>
        <dbReference type="EMBL" id="GER55583.1"/>
    </source>
</evidence>
<gene>
    <name evidence="2" type="ORF">STAS_33262</name>
</gene>
<keyword evidence="3" id="KW-1185">Reference proteome</keyword>
<keyword evidence="1" id="KW-0732">Signal</keyword>
<feature type="chain" id="PRO_5023014721" evidence="1">
    <location>
        <begin position="34"/>
        <end position="117"/>
    </location>
</feature>
<sequence>MAEAGMCNSFTMLSLAEIKWLFLLWILLDQTNLIDESGILISKENSKWLVPTIISWRAKSCQWICQKAAPREKGTRKLEKLSLKAFNRRRSSRAGRFQLVGGLYVPECMSCCNEHIS</sequence>
<evidence type="ECO:0000256" key="1">
    <source>
        <dbReference type="SAM" id="SignalP"/>
    </source>
</evidence>
<protein>
    <submittedName>
        <fullName evidence="2">Histone acetyltransferase KAT6A</fullName>
    </submittedName>
</protein>
<accession>A0A5A7RCW9</accession>
<dbReference type="EMBL" id="BKCP01011959">
    <property type="protein sequence ID" value="GER55583.1"/>
    <property type="molecule type" value="Genomic_DNA"/>
</dbReference>
<dbReference type="GO" id="GO:0016740">
    <property type="term" value="F:transferase activity"/>
    <property type="evidence" value="ECO:0007669"/>
    <property type="project" value="UniProtKB-KW"/>
</dbReference>
<reference evidence="3" key="1">
    <citation type="journal article" date="2019" name="Curr. Biol.">
        <title>Genome Sequence of Striga asiatica Provides Insight into the Evolution of Plant Parasitism.</title>
        <authorList>
            <person name="Yoshida S."/>
            <person name="Kim S."/>
            <person name="Wafula E.K."/>
            <person name="Tanskanen J."/>
            <person name="Kim Y.M."/>
            <person name="Honaas L."/>
            <person name="Yang Z."/>
            <person name="Spallek T."/>
            <person name="Conn C.E."/>
            <person name="Ichihashi Y."/>
            <person name="Cheong K."/>
            <person name="Cui S."/>
            <person name="Der J.P."/>
            <person name="Gundlach H."/>
            <person name="Jiao Y."/>
            <person name="Hori C."/>
            <person name="Ishida J.K."/>
            <person name="Kasahara H."/>
            <person name="Kiba T."/>
            <person name="Kim M.S."/>
            <person name="Koo N."/>
            <person name="Laohavisit A."/>
            <person name="Lee Y.H."/>
            <person name="Lumba S."/>
            <person name="McCourt P."/>
            <person name="Mortimer J.C."/>
            <person name="Mutuku J.M."/>
            <person name="Nomura T."/>
            <person name="Sasaki-Sekimoto Y."/>
            <person name="Seto Y."/>
            <person name="Wang Y."/>
            <person name="Wakatake T."/>
            <person name="Sakakibara H."/>
            <person name="Demura T."/>
            <person name="Yamaguchi S."/>
            <person name="Yoneyama K."/>
            <person name="Manabe R.I."/>
            <person name="Nelson D.C."/>
            <person name="Schulman A.H."/>
            <person name="Timko M.P."/>
            <person name="dePamphilis C.W."/>
            <person name="Choi D."/>
            <person name="Shirasu K."/>
        </authorList>
    </citation>
    <scope>NUCLEOTIDE SEQUENCE [LARGE SCALE GENOMIC DNA]</scope>
    <source>
        <strain evidence="3">cv. UVA1</strain>
    </source>
</reference>
<name>A0A5A7RCW9_STRAF</name>
<organism evidence="2 3">
    <name type="scientific">Striga asiatica</name>
    <name type="common">Asiatic witchweed</name>
    <name type="synonym">Buchnera asiatica</name>
    <dbReference type="NCBI Taxonomy" id="4170"/>
    <lineage>
        <taxon>Eukaryota</taxon>
        <taxon>Viridiplantae</taxon>
        <taxon>Streptophyta</taxon>
        <taxon>Embryophyta</taxon>
        <taxon>Tracheophyta</taxon>
        <taxon>Spermatophyta</taxon>
        <taxon>Magnoliopsida</taxon>
        <taxon>eudicotyledons</taxon>
        <taxon>Gunneridae</taxon>
        <taxon>Pentapetalae</taxon>
        <taxon>asterids</taxon>
        <taxon>lamiids</taxon>
        <taxon>Lamiales</taxon>
        <taxon>Orobanchaceae</taxon>
        <taxon>Buchnereae</taxon>
        <taxon>Striga</taxon>
    </lineage>
</organism>
<comment type="caution">
    <text evidence="2">The sequence shown here is derived from an EMBL/GenBank/DDBJ whole genome shotgun (WGS) entry which is preliminary data.</text>
</comment>
<dbReference type="AlphaFoldDB" id="A0A5A7RCW9"/>
<keyword evidence="2" id="KW-0808">Transferase</keyword>
<feature type="signal peptide" evidence="1">
    <location>
        <begin position="1"/>
        <end position="33"/>
    </location>
</feature>
<dbReference type="Proteomes" id="UP000325081">
    <property type="component" value="Unassembled WGS sequence"/>
</dbReference>
<proteinExistence type="predicted"/>